<evidence type="ECO:0008006" key="3">
    <source>
        <dbReference type="Google" id="ProtNLM"/>
    </source>
</evidence>
<accession>A0ABW3JK17</accession>
<proteinExistence type="predicted"/>
<dbReference type="Gene3D" id="2.40.128.300">
    <property type="match status" value="1"/>
</dbReference>
<name>A0ABW3JK17_9FLAO</name>
<dbReference type="EMBL" id="JBHTJI010000001">
    <property type="protein sequence ID" value="MFD0990631.1"/>
    <property type="molecule type" value="Genomic_DNA"/>
</dbReference>
<sequence>MKTLFFSVCFFICIKVSAQSGVYVLDYTQNADGTKIKWTLSLNQDGTFLYHFLRDLSAVSKANTEENFYGKGIWTVDKNLIFLTTNKETDLDEKYTMDFTNSKARYTTKLPRDTSNKVVKTSLRFYESDIFHIKGLELFKE</sequence>
<gene>
    <name evidence="1" type="ORF">ACFQ1R_11025</name>
</gene>
<evidence type="ECO:0000313" key="2">
    <source>
        <dbReference type="Proteomes" id="UP001597061"/>
    </source>
</evidence>
<comment type="caution">
    <text evidence="1">The sequence shown here is derived from an EMBL/GenBank/DDBJ whole genome shotgun (WGS) entry which is preliminary data.</text>
</comment>
<reference evidence="2" key="1">
    <citation type="journal article" date="2019" name="Int. J. Syst. Evol. Microbiol.">
        <title>The Global Catalogue of Microorganisms (GCM) 10K type strain sequencing project: providing services to taxonomists for standard genome sequencing and annotation.</title>
        <authorList>
            <consortium name="The Broad Institute Genomics Platform"/>
            <consortium name="The Broad Institute Genome Sequencing Center for Infectious Disease"/>
            <person name="Wu L."/>
            <person name="Ma J."/>
        </authorList>
    </citation>
    <scope>NUCLEOTIDE SEQUENCE [LARGE SCALE GENOMIC DNA]</scope>
    <source>
        <strain evidence="2">CCUG 62414</strain>
    </source>
</reference>
<dbReference type="Proteomes" id="UP001597061">
    <property type="component" value="Unassembled WGS sequence"/>
</dbReference>
<keyword evidence="2" id="KW-1185">Reference proteome</keyword>
<evidence type="ECO:0000313" key="1">
    <source>
        <dbReference type="EMBL" id="MFD0990631.1"/>
    </source>
</evidence>
<dbReference type="InterPro" id="IPR043176">
    <property type="entry name" value="NlpE_N_sf"/>
</dbReference>
<protein>
    <recommendedName>
        <fullName evidence="3">S9 family peptidase</fullName>
    </recommendedName>
</protein>
<dbReference type="RefSeq" id="WP_379926225.1">
    <property type="nucleotide sequence ID" value="NZ_JBHTJI010000001.1"/>
</dbReference>
<organism evidence="1 2">
    <name type="scientific">Mariniflexile jejuense</name>
    <dbReference type="NCBI Taxonomy" id="1173582"/>
    <lineage>
        <taxon>Bacteria</taxon>
        <taxon>Pseudomonadati</taxon>
        <taxon>Bacteroidota</taxon>
        <taxon>Flavobacteriia</taxon>
        <taxon>Flavobacteriales</taxon>
        <taxon>Flavobacteriaceae</taxon>
        <taxon>Mariniflexile</taxon>
    </lineage>
</organism>